<evidence type="ECO:0000313" key="1">
    <source>
        <dbReference type="EMBL" id="KAI6088555.1"/>
    </source>
</evidence>
<dbReference type="Proteomes" id="UP001497680">
    <property type="component" value="Unassembled WGS sequence"/>
</dbReference>
<organism evidence="1 2">
    <name type="scientific">Hypoxylon rubiginosum</name>
    <dbReference type="NCBI Taxonomy" id="110542"/>
    <lineage>
        <taxon>Eukaryota</taxon>
        <taxon>Fungi</taxon>
        <taxon>Dikarya</taxon>
        <taxon>Ascomycota</taxon>
        <taxon>Pezizomycotina</taxon>
        <taxon>Sordariomycetes</taxon>
        <taxon>Xylariomycetidae</taxon>
        <taxon>Xylariales</taxon>
        <taxon>Hypoxylaceae</taxon>
        <taxon>Hypoxylon</taxon>
    </lineage>
</organism>
<gene>
    <name evidence="1" type="ORF">F4821DRAFT_257737</name>
</gene>
<sequence>MPPKKDKPSKKREASSDPDEGNRPKKKGRNNIPSEPDEGLEVDRNATPALDKFRGVVLKNGQYQCKELKNDRTCNTRFKNTSKSISAHRTKIHKPTSKYQEDQRKGESYPCTYTQCDVVAESLNNFVSHIRNSHDFRGDSQPQVEASLKKAGAYPADKKAGDTKKANDEAEKTEDVNDEAEMEEADDESSDESSLFVEPADKPPNRDHDPDTDGGRGPGGASSGPILVEQAA</sequence>
<protein>
    <submittedName>
        <fullName evidence="1">Uncharacterized protein</fullName>
    </submittedName>
</protein>
<keyword evidence="2" id="KW-1185">Reference proteome</keyword>
<accession>A0ACC0D854</accession>
<dbReference type="EMBL" id="MU394300">
    <property type="protein sequence ID" value="KAI6088555.1"/>
    <property type="molecule type" value="Genomic_DNA"/>
</dbReference>
<proteinExistence type="predicted"/>
<reference evidence="1 2" key="1">
    <citation type="journal article" date="2022" name="New Phytol.">
        <title>Ecological generalism drives hyperdiversity of secondary metabolite gene clusters in xylarialean endophytes.</title>
        <authorList>
            <person name="Franco M.E.E."/>
            <person name="Wisecaver J.H."/>
            <person name="Arnold A.E."/>
            <person name="Ju Y.M."/>
            <person name="Slot J.C."/>
            <person name="Ahrendt S."/>
            <person name="Moore L.P."/>
            <person name="Eastman K.E."/>
            <person name="Scott K."/>
            <person name="Konkel Z."/>
            <person name="Mondo S.J."/>
            <person name="Kuo A."/>
            <person name="Hayes R.D."/>
            <person name="Haridas S."/>
            <person name="Andreopoulos B."/>
            <person name="Riley R."/>
            <person name="LaButti K."/>
            <person name="Pangilinan J."/>
            <person name="Lipzen A."/>
            <person name="Amirebrahimi M."/>
            <person name="Yan J."/>
            <person name="Adam C."/>
            <person name="Keymanesh K."/>
            <person name="Ng V."/>
            <person name="Louie K."/>
            <person name="Northen T."/>
            <person name="Drula E."/>
            <person name="Henrissat B."/>
            <person name="Hsieh H.M."/>
            <person name="Youens-Clark K."/>
            <person name="Lutzoni F."/>
            <person name="Miadlikowska J."/>
            <person name="Eastwood D.C."/>
            <person name="Hamelin R.C."/>
            <person name="Grigoriev I.V."/>
            <person name="U'Ren J.M."/>
        </authorList>
    </citation>
    <scope>NUCLEOTIDE SEQUENCE [LARGE SCALE GENOMIC DNA]</scope>
    <source>
        <strain evidence="1 2">ER1909</strain>
    </source>
</reference>
<evidence type="ECO:0000313" key="2">
    <source>
        <dbReference type="Proteomes" id="UP001497680"/>
    </source>
</evidence>
<comment type="caution">
    <text evidence="1">The sequence shown here is derived from an EMBL/GenBank/DDBJ whole genome shotgun (WGS) entry which is preliminary data.</text>
</comment>
<name>A0ACC0D854_9PEZI</name>